<feature type="compositionally biased region" description="Pro residues" evidence="1">
    <location>
        <begin position="81"/>
        <end position="90"/>
    </location>
</feature>
<organism evidence="3 4">
    <name type="scientific">Streptomyces pristinaespiralis (strain ATCC 25486 / DSM 40338 / CBS 914.69 / JCM 4507 / KCC S-0507 / NBRC 13074 / NRRL 2958 / 5647)</name>
    <dbReference type="NCBI Taxonomy" id="457429"/>
    <lineage>
        <taxon>Bacteria</taxon>
        <taxon>Bacillati</taxon>
        <taxon>Actinomycetota</taxon>
        <taxon>Actinomycetes</taxon>
        <taxon>Kitasatosporales</taxon>
        <taxon>Streptomycetaceae</taxon>
        <taxon>Streptomyces</taxon>
    </lineage>
</organism>
<sequence>MAPVSAVRRIHGLLKATDPDTGERFGVGEPELLLWVHVRRSAPAQRSAAAPLRAAAGRRARRPLPGEQRSAPPASWDSNPSPCPPPPVSRPPTCRRAGHAV</sequence>
<accession>B5HD24</accession>
<protein>
    <submittedName>
        <fullName evidence="3">Predicted protein</fullName>
    </submittedName>
</protein>
<dbReference type="Proteomes" id="UP000002805">
    <property type="component" value="Chromosome"/>
</dbReference>
<reference evidence="4" key="2">
    <citation type="submission" date="2009-10" db="EMBL/GenBank/DDBJ databases">
        <title>The genome sequence of Streptomyces pristinaespiralis strain ATCC 25486.</title>
        <authorList>
            <consortium name="The Broad Institute Genome Sequencing Platform"/>
            <consortium name="Broad Institute Microbial Sequencing Center"/>
            <person name="Fischbach M."/>
            <person name="Godfrey P."/>
            <person name="Ward D."/>
            <person name="Young S."/>
            <person name="Zeng Q."/>
            <person name="Koehrsen M."/>
            <person name="Alvarado L."/>
            <person name="Berlin A.M."/>
            <person name="Bochicchio J."/>
            <person name="Borenstein D."/>
            <person name="Chapman S.B."/>
            <person name="Chen Z."/>
            <person name="Engels R."/>
            <person name="Freedman E."/>
            <person name="Gellesch M."/>
            <person name="Goldberg J."/>
            <person name="Griggs A."/>
            <person name="Gujja S."/>
            <person name="Heilman E.R."/>
            <person name="Heiman D.I."/>
            <person name="Hepburn T.A."/>
            <person name="Howarth C."/>
            <person name="Jen D."/>
            <person name="Larson L."/>
            <person name="Lewis B."/>
            <person name="Mehta T."/>
            <person name="Park D."/>
            <person name="Pearson M."/>
            <person name="Richards J."/>
            <person name="Roberts A."/>
            <person name="Saif S."/>
            <person name="Shea T.D."/>
            <person name="Shenoy N."/>
            <person name="Sisk P."/>
            <person name="Stolte C."/>
            <person name="Sykes S.N."/>
            <person name="Thomson T."/>
            <person name="Walk T."/>
            <person name="White J."/>
            <person name="Yandava C."/>
            <person name="Straight P."/>
            <person name="Clardy J."/>
            <person name="Hung D."/>
            <person name="Kolter R."/>
            <person name="Mekalanos J."/>
            <person name="Walker S."/>
            <person name="Walsh C.T."/>
            <person name="Wieland-Brown L.C."/>
            <person name="Haas B."/>
            <person name="Nusbaum C."/>
            <person name="Birren B."/>
        </authorList>
    </citation>
    <scope>NUCLEOTIDE SEQUENCE [LARGE SCALE GENOMIC DNA]</scope>
    <source>
        <strain evidence="4">ATCC 25486 / DSM 40338 / CBS 914.69 / JCM 4507 / NBRC 13074 / NRRL 2958 / 5647</strain>
    </source>
</reference>
<name>B5HD24_STRE2</name>
<gene>
    <name evidence="3" type="ORF">SSDG_03185</name>
</gene>
<evidence type="ECO:0000259" key="2">
    <source>
        <dbReference type="Pfam" id="PF09995"/>
    </source>
</evidence>
<reference evidence="4" key="1">
    <citation type="submission" date="2008-02" db="EMBL/GenBank/DDBJ databases">
        <authorList>
            <consortium name="The Broad Institute Genome Sequencing Platform"/>
            <person name="Fischbach M."/>
            <person name="Ward D."/>
            <person name="Young S."/>
            <person name="Jaffe D."/>
            <person name="Gnerre S."/>
            <person name="Berlin A."/>
            <person name="Heiman D."/>
            <person name="Hepburn T."/>
            <person name="Sykes S."/>
            <person name="Alvarado L."/>
            <person name="Kodira C.D."/>
            <person name="Straight P."/>
            <person name="Clardy J."/>
            <person name="Hung D."/>
            <person name="Kolter R."/>
            <person name="Mekalanos J."/>
            <person name="Walker S."/>
            <person name="Walsh C.T."/>
            <person name="Lander E."/>
            <person name="Galagan J."/>
            <person name="Nusbaum C."/>
            <person name="Birren B."/>
        </authorList>
    </citation>
    <scope>NUCLEOTIDE SEQUENCE [LARGE SCALE GENOMIC DNA]</scope>
    <source>
        <strain evidence="4">ATCC 25486 / DSM 40338 / CBS 914.69 / JCM 4507 / NBRC 13074 / NRRL 2958 / 5647</strain>
    </source>
</reference>
<dbReference type="Pfam" id="PF09995">
    <property type="entry name" value="MPAB_Lcp_cat"/>
    <property type="match status" value="1"/>
</dbReference>
<keyword evidence="4" id="KW-1185">Reference proteome</keyword>
<dbReference type="EMBL" id="CM000950">
    <property type="protein sequence ID" value="EDY64735.1"/>
    <property type="molecule type" value="Genomic_DNA"/>
</dbReference>
<dbReference type="GO" id="GO:0016491">
    <property type="term" value="F:oxidoreductase activity"/>
    <property type="evidence" value="ECO:0007669"/>
    <property type="project" value="InterPro"/>
</dbReference>
<evidence type="ECO:0000256" key="1">
    <source>
        <dbReference type="SAM" id="MobiDB-lite"/>
    </source>
</evidence>
<evidence type="ECO:0000313" key="4">
    <source>
        <dbReference type="Proteomes" id="UP000002805"/>
    </source>
</evidence>
<dbReference type="AlphaFoldDB" id="B5HD24"/>
<feature type="compositionally biased region" description="Low complexity" evidence="1">
    <location>
        <begin position="42"/>
        <end position="55"/>
    </location>
</feature>
<dbReference type="HOGENOM" id="CLU_2290126_0_0_11"/>
<feature type="region of interest" description="Disordered" evidence="1">
    <location>
        <begin position="42"/>
        <end position="101"/>
    </location>
</feature>
<proteinExistence type="predicted"/>
<evidence type="ECO:0000313" key="3">
    <source>
        <dbReference type="EMBL" id="EDY64735.1"/>
    </source>
</evidence>
<dbReference type="InterPro" id="IPR018713">
    <property type="entry name" value="MPAB/Lcp_cat_dom"/>
</dbReference>
<feature type="domain" description="ER-bound oxygenase mpaB/mpaB'/Rubber oxygenase catalytic" evidence="2">
    <location>
        <begin position="5"/>
        <end position="68"/>
    </location>
</feature>
<feature type="region of interest" description="Disordered" evidence="1">
    <location>
        <begin position="1"/>
        <end position="26"/>
    </location>
</feature>